<organism evidence="2 3">
    <name type="scientific">Chitinophaga skermanii</name>
    <dbReference type="NCBI Taxonomy" id="331697"/>
    <lineage>
        <taxon>Bacteria</taxon>
        <taxon>Pseudomonadati</taxon>
        <taxon>Bacteroidota</taxon>
        <taxon>Chitinophagia</taxon>
        <taxon>Chitinophagales</taxon>
        <taxon>Chitinophagaceae</taxon>
        <taxon>Chitinophaga</taxon>
    </lineage>
</organism>
<keyword evidence="1" id="KW-0472">Membrane</keyword>
<reference evidence="2 3" key="1">
    <citation type="submission" date="2018-06" db="EMBL/GenBank/DDBJ databases">
        <title>Genomic Encyclopedia of Archaeal and Bacterial Type Strains, Phase II (KMG-II): from individual species to whole genera.</title>
        <authorList>
            <person name="Goeker M."/>
        </authorList>
    </citation>
    <scope>NUCLEOTIDE SEQUENCE [LARGE SCALE GENOMIC DNA]</scope>
    <source>
        <strain evidence="2 3">DSM 23857</strain>
    </source>
</reference>
<dbReference type="AlphaFoldDB" id="A0A327R1Y0"/>
<proteinExistence type="predicted"/>
<evidence type="ECO:0000313" key="2">
    <source>
        <dbReference type="EMBL" id="RAJ10859.1"/>
    </source>
</evidence>
<keyword evidence="1" id="KW-0812">Transmembrane</keyword>
<protein>
    <submittedName>
        <fullName evidence="2">Uncharacterized protein</fullName>
    </submittedName>
</protein>
<keyword evidence="1" id="KW-1133">Transmembrane helix</keyword>
<sequence>MLKIGAERSLIFKALLGWIYLSFFCVQLHFKYVVAFDAINRTSHVISVEKKSGHTQVGQAKNTQVKIVLNKRYQPEAVYTLPVSLVPTPIYHPSNFAYQVEVGSFCYANFTLQLSLRGPPAC</sequence>
<name>A0A327R1Y0_9BACT</name>
<keyword evidence="3" id="KW-1185">Reference proteome</keyword>
<evidence type="ECO:0000256" key="1">
    <source>
        <dbReference type="SAM" id="Phobius"/>
    </source>
</evidence>
<gene>
    <name evidence="2" type="ORF">LX64_00466</name>
</gene>
<comment type="caution">
    <text evidence="2">The sequence shown here is derived from an EMBL/GenBank/DDBJ whole genome shotgun (WGS) entry which is preliminary data.</text>
</comment>
<accession>A0A327R1Y0</accession>
<dbReference type="RefSeq" id="WP_111595980.1">
    <property type="nucleotide sequence ID" value="NZ_QLLL01000001.1"/>
</dbReference>
<feature type="transmembrane region" description="Helical" evidence="1">
    <location>
        <begin position="12"/>
        <end position="30"/>
    </location>
</feature>
<dbReference type="EMBL" id="QLLL01000001">
    <property type="protein sequence ID" value="RAJ10859.1"/>
    <property type="molecule type" value="Genomic_DNA"/>
</dbReference>
<dbReference type="Proteomes" id="UP000249547">
    <property type="component" value="Unassembled WGS sequence"/>
</dbReference>
<evidence type="ECO:0000313" key="3">
    <source>
        <dbReference type="Proteomes" id="UP000249547"/>
    </source>
</evidence>